<dbReference type="GO" id="GO:0042981">
    <property type="term" value="P:regulation of apoptotic process"/>
    <property type="evidence" value="ECO:0007669"/>
    <property type="project" value="InterPro"/>
</dbReference>
<dbReference type="Proteomes" id="UP000007879">
    <property type="component" value="Unassembled WGS sequence"/>
</dbReference>
<feature type="region of interest" description="Disordered" evidence="2">
    <location>
        <begin position="1"/>
        <end position="27"/>
    </location>
</feature>
<feature type="compositionally biased region" description="Polar residues" evidence="2">
    <location>
        <begin position="1"/>
        <end position="12"/>
    </location>
</feature>
<dbReference type="EnsemblMetazoa" id="XM_003383340.3">
    <property type="protein sequence ID" value="XP_003383388.1"/>
    <property type="gene ID" value="LOC100631893"/>
</dbReference>
<organism evidence="4">
    <name type="scientific">Amphimedon queenslandica</name>
    <name type="common">Sponge</name>
    <dbReference type="NCBI Taxonomy" id="400682"/>
    <lineage>
        <taxon>Eukaryota</taxon>
        <taxon>Metazoa</taxon>
        <taxon>Porifera</taxon>
        <taxon>Demospongiae</taxon>
        <taxon>Heteroscleromorpha</taxon>
        <taxon>Haplosclerida</taxon>
        <taxon>Niphatidae</taxon>
        <taxon>Amphimedon</taxon>
    </lineage>
</organism>
<reference evidence="4" key="2">
    <citation type="submission" date="2017-05" db="UniProtKB">
        <authorList>
            <consortium name="EnsemblMetazoa"/>
        </authorList>
    </citation>
    <scope>IDENTIFICATION</scope>
</reference>
<dbReference type="Gene3D" id="1.10.437.10">
    <property type="entry name" value="Blc2-like"/>
    <property type="match status" value="1"/>
</dbReference>
<dbReference type="GO" id="GO:0006915">
    <property type="term" value="P:apoptotic process"/>
    <property type="evidence" value="ECO:0007669"/>
    <property type="project" value="UniProtKB-KW"/>
</dbReference>
<keyword evidence="3" id="KW-0472">Membrane</keyword>
<protein>
    <recommendedName>
        <fullName evidence="6">Apoptosis regulator Bcl-2 family BH4 domain-containing protein</fullName>
    </recommendedName>
</protein>
<sequence length="247" mass="27797">MASKMLSPQISPSDFEDEEELHSVPEDIRNQTQVMFYEYVDSRCSHDRDLSKEQASLLHESASTCIRKTDVGGQGEAAERIAILLCEYGDKFQKEFDNDQNLQKLMTEGTSDTDTGEPSTSSVLAHVRIVVERIFGVNSNGEIMVQNITFGRIASLFYYIYSLCKRFLKNTFANHTLMQTMCALGGYLVVSLVRVKFFQWLKDQGGWGQAIVNISTSITLPTWGNNVILAGGVFLIGLWAYRMYKGL</sequence>
<keyword evidence="3" id="KW-1133">Transmembrane helix</keyword>
<dbReference type="KEGG" id="aqu:100631893"/>
<evidence type="ECO:0000256" key="3">
    <source>
        <dbReference type="SAM" id="Phobius"/>
    </source>
</evidence>
<dbReference type="AlphaFoldDB" id="A0A1X7VNS3"/>
<dbReference type="SUPFAM" id="SSF56854">
    <property type="entry name" value="Bcl-2 inhibitors of programmed cell death"/>
    <property type="match status" value="1"/>
</dbReference>
<dbReference type="InParanoid" id="A0A1X7VNS3"/>
<dbReference type="STRING" id="400682.A0A1X7VNS3"/>
<reference evidence="5" key="1">
    <citation type="journal article" date="2010" name="Nature">
        <title>The Amphimedon queenslandica genome and the evolution of animal complexity.</title>
        <authorList>
            <person name="Srivastava M."/>
            <person name="Simakov O."/>
            <person name="Chapman J."/>
            <person name="Fahey B."/>
            <person name="Gauthier M.E."/>
            <person name="Mitros T."/>
            <person name="Richards G.S."/>
            <person name="Conaco C."/>
            <person name="Dacre M."/>
            <person name="Hellsten U."/>
            <person name="Larroux C."/>
            <person name="Putnam N.H."/>
            <person name="Stanke M."/>
            <person name="Adamska M."/>
            <person name="Darling A."/>
            <person name="Degnan S.M."/>
            <person name="Oakley T.H."/>
            <person name="Plachetzki D.C."/>
            <person name="Zhai Y."/>
            <person name="Adamski M."/>
            <person name="Calcino A."/>
            <person name="Cummins S.F."/>
            <person name="Goodstein D.M."/>
            <person name="Harris C."/>
            <person name="Jackson D.J."/>
            <person name="Leys S.P."/>
            <person name="Shu S."/>
            <person name="Woodcroft B.J."/>
            <person name="Vervoort M."/>
            <person name="Kosik K.S."/>
            <person name="Manning G."/>
            <person name="Degnan B.M."/>
            <person name="Rokhsar D.S."/>
        </authorList>
    </citation>
    <scope>NUCLEOTIDE SEQUENCE [LARGE SCALE GENOMIC DNA]</scope>
</reference>
<evidence type="ECO:0008006" key="6">
    <source>
        <dbReference type="Google" id="ProtNLM"/>
    </source>
</evidence>
<proteinExistence type="predicted"/>
<evidence type="ECO:0000313" key="5">
    <source>
        <dbReference type="Proteomes" id="UP000007879"/>
    </source>
</evidence>
<dbReference type="PROSITE" id="PS50062">
    <property type="entry name" value="BCL2_FAMILY"/>
    <property type="match status" value="1"/>
</dbReference>
<feature type="transmembrane region" description="Helical" evidence="3">
    <location>
        <begin position="172"/>
        <end position="193"/>
    </location>
</feature>
<dbReference type="InterPro" id="IPR036834">
    <property type="entry name" value="Bcl-2-like_sf"/>
</dbReference>
<dbReference type="InterPro" id="IPR002475">
    <property type="entry name" value="Bcl2-like"/>
</dbReference>
<keyword evidence="5" id="KW-1185">Reference proteome</keyword>
<evidence type="ECO:0000256" key="2">
    <source>
        <dbReference type="SAM" id="MobiDB-lite"/>
    </source>
</evidence>
<accession>A0A1X7VNS3</accession>
<keyword evidence="1" id="KW-0053">Apoptosis</keyword>
<gene>
    <name evidence="4" type="primary">100631893</name>
</gene>
<evidence type="ECO:0000313" key="4">
    <source>
        <dbReference type="EnsemblMetazoa" id="Aqu2.1.41539_001"/>
    </source>
</evidence>
<keyword evidence="3" id="KW-0812">Transmembrane</keyword>
<feature type="transmembrane region" description="Helical" evidence="3">
    <location>
        <begin position="223"/>
        <end position="241"/>
    </location>
</feature>
<evidence type="ECO:0000256" key="1">
    <source>
        <dbReference type="ARBA" id="ARBA00022703"/>
    </source>
</evidence>
<dbReference type="EnsemblMetazoa" id="Aqu2.1.41539_001">
    <property type="protein sequence ID" value="Aqu2.1.41539_001"/>
    <property type="gene ID" value="Aqu2.1.41539"/>
</dbReference>
<name>A0A1X7VNS3_AMPQE</name>